<keyword evidence="3" id="KW-0444">Lipid biosynthesis</keyword>
<proteinExistence type="predicted"/>
<dbReference type="GeneID" id="98648068"/>
<dbReference type="InterPro" id="IPR025202">
    <property type="entry name" value="PLD-like_dom"/>
</dbReference>
<keyword evidence="9 13" id="KW-0472">Membrane</keyword>
<dbReference type="PANTHER" id="PTHR21248:SF22">
    <property type="entry name" value="PHOSPHOLIPASE D"/>
    <property type="match status" value="1"/>
</dbReference>
<dbReference type="RefSeq" id="WP_002645170.1">
    <property type="nucleotide sequence ID" value="NZ_CAXAST010000014.1"/>
</dbReference>
<evidence type="ECO:0000256" key="11">
    <source>
        <dbReference type="ARBA" id="ARBA00023264"/>
    </source>
</evidence>
<feature type="transmembrane region" description="Helical" evidence="13">
    <location>
        <begin position="37"/>
        <end position="57"/>
    </location>
</feature>
<evidence type="ECO:0000256" key="12">
    <source>
        <dbReference type="NCBIfam" id="TIGR04265"/>
    </source>
</evidence>
<keyword evidence="10" id="KW-0594">Phospholipid biosynthesis</keyword>
<evidence type="ECO:0000313" key="15">
    <source>
        <dbReference type="EMBL" id="HCO27492.1"/>
    </source>
</evidence>
<accession>A0A517XDQ0</accession>
<keyword evidence="4 16" id="KW-0808">Transferase</keyword>
<dbReference type="GO" id="GO:0032049">
    <property type="term" value="P:cardiolipin biosynthetic process"/>
    <property type="evidence" value="ECO:0007669"/>
    <property type="project" value="UniProtKB-UniRule"/>
</dbReference>
<dbReference type="Pfam" id="PF13396">
    <property type="entry name" value="PLDc_N"/>
    <property type="match status" value="1"/>
</dbReference>
<dbReference type="Pfam" id="PF13091">
    <property type="entry name" value="PLDc_2"/>
    <property type="match status" value="2"/>
</dbReference>
<dbReference type="PROSITE" id="PS50035">
    <property type="entry name" value="PLD"/>
    <property type="match status" value="2"/>
</dbReference>
<evidence type="ECO:0000313" key="18">
    <source>
        <dbReference type="Proteomes" id="UP000322887"/>
    </source>
</evidence>
<reference evidence="15 17" key="1">
    <citation type="journal article" date="2018" name="Nat. Biotechnol.">
        <title>A standardized bacterial taxonomy based on genome phylogeny substantially revises the tree of life.</title>
        <authorList>
            <person name="Parks D.H."/>
            <person name="Chuvochina M."/>
            <person name="Waite D.W."/>
            <person name="Rinke C."/>
            <person name="Skarshewski A."/>
            <person name="Chaumeil P.A."/>
            <person name="Hugenholtz P."/>
        </authorList>
    </citation>
    <scope>NUCLEOTIDE SEQUENCE [LARGE SCALE GENOMIC DNA]</scope>
    <source>
        <strain evidence="15">UBA9375</strain>
    </source>
</reference>
<dbReference type="InterPro" id="IPR001736">
    <property type="entry name" value="PLipase_D/transphosphatidylase"/>
</dbReference>
<dbReference type="EMBL" id="DQAY01000201">
    <property type="protein sequence ID" value="HCO27492.1"/>
    <property type="molecule type" value="Genomic_DNA"/>
</dbReference>
<dbReference type="SUPFAM" id="SSF56024">
    <property type="entry name" value="Phospholipase D/nuclease"/>
    <property type="match status" value="2"/>
</dbReference>
<dbReference type="EMBL" id="CP042910">
    <property type="protein sequence ID" value="QEG17682.1"/>
    <property type="molecule type" value="Genomic_DNA"/>
</dbReference>
<keyword evidence="6" id="KW-0677">Repeat</keyword>
<dbReference type="InterPro" id="IPR027379">
    <property type="entry name" value="CLS_N"/>
</dbReference>
<keyword evidence="2" id="KW-1003">Cell membrane</keyword>
<accession>A0A3D3RHB7</accession>
<keyword evidence="11" id="KW-1208">Phospholipid metabolism</keyword>
<evidence type="ECO:0000256" key="8">
    <source>
        <dbReference type="ARBA" id="ARBA00023098"/>
    </source>
</evidence>
<evidence type="ECO:0000256" key="3">
    <source>
        <dbReference type="ARBA" id="ARBA00022516"/>
    </source>
</evidence>
<dbReference type="Gene3D" id="3.30.870.10">
    <property type="entry name" value="Endonuclease Chain A"/>
    <property type="match status" value="2"/>
</dbReference>
<comment type="subcellular location">
    <subcellularLocation>
        <location evidence="1">Cell membrane</location>
        <topology evidence="1">Multi-pass membrane protein</topology>
    </subcellularLocation>
</comment>
<evidence type="ECO:0000259" key="14">
    <source>
        <dbReference type="PROSITE" id="PS50035"/>
    </source>
</evidence>
<dbReference type="EC" id="2.7.8.-" evidence="12"/>
<evidence type="ECO:0000256" key="10">
    <source>
        <dbReference type="ARBA" id="ARBA00023209"/>
    </source>
</evidence>
<feature type="transmembrane region" description="Helical" evidence="13">
    <location>
        <begin position="6"/>
        <end position="25"/>
    </location>
</feature>
<evidence type="ECO:0000256" key="9">
    <source>
        <dbReference type="ARBA" id="ARBA00023136"/>
    </source>
</evidence>
<dbReference type="CDD" id="cd09112">
    <property type="entry name" value="PLDc_CLS_2"/>
    <property type="match status" value="1"/>
</dbReference>
<dbReference type="GO" id="GO:0005886">
    <property type="term" value="C:plasma membrane"/>
    <property type="evidence" value="ECO:0007669"/>
    <property type="project" value="UniProtKB-SubCell"/>
</dbReference>
<dbReference type="SMART" id="SM00155">
    <property type="entry name" value="PLDc"/>
    <property type="match status" value="2"/>
</dbReference>
<sequence>MDWITAALSLCGYLITLALIPSILLKKNRHPISTVSWILTIILLPGLGGITYLFFGINRVQRRSLSKEKANQSLAPKLPQIVQNQLLSSEDYLPLNQNLMRLAQNIGHTVPTFGNHVELLTDTNRTLGLIKQAILNAEHSLHLEYYIWQPDQSGTLLRDLLIEKARAGVEVRFLYDGLGSFGLGKHFFKPMREAGIQIAPFLPGASIRERWSINLRNHRKIVIVDGKMAFTGGMNIGDEYLGLNQDLGFWRDTHLKIEGPETLQLQQVFAEDWFFATGEALTQQKYYPHPDPTGTITAQTLLSGPEKNADVFLTLMFAAINEARHSIVLTTSYFVPPESLTTALESAARRGVHVRLLLSSKSANPATVHAGRSYYDSLLDADVEIFEYTKGILHSKTLTIDDSWSLVGTPNFDFRSLILNFEVGLALYDRKFAQRLRESIEQDFLTAIKITHTDWDKRSKPTILLQNLCRLFAPVM</sequence>
<evidence type="ECO:0000256" key="5">
    <source>
        <dbReference type="ARBA" id="ARBA00022692"/>
    </source>
</evidence>
<dbReference type="GO" id="GO:0008808">
    <property type="term" value="F:cardiolipin synthase activity"/>
    <property type="evidence" value="ECO:0007669"/>
    <property type="project" value="UniProtKB-UniRule"/>
</dbReference>
<evidence type="ECO:0000256" key="13">
    <source>
        <dbReference type="SAM" id="Phobius"/>
    </source>
</evidence>
<dbReference type="InterPro" id="IPR022924">
    <property type="entry name" value="Cardiolipin_synthase"/>
</dbReference>
<evidence type="ECO:0000256" key="7">
    <source>
        <dbReference type="ARBA" id="ARBA00022989"/>
    </source>
</evidence>
<evidence type="ECO:0000256" key="1">
    <source>
        <dbReference type="ARBA" id="ARBA00004651"/>
    </source>
</evidence>
<evidence type="ECO:0000313" key="17">
    <source>
        <dbReference type="Proteomes" id="UP000263642"/>
    </source>
</evidence>
<dbReference type="PANTHER" id="PTHR21248">
    <property type="entry name" value="CARDIOLIPIN SYNTHASE"/>
    <property type="match status" value="1"/>
</dbReference>
<protein>
    <recommendedName>
        <fullName evidence="12">Cardiolipin synthase</fullName>
        <ecNumber evidence="12">2.7.8.-</ecNumber>
    </recommendedName>
</protein>
<evidence type="ECO:0000256" key="6">
    <source>
        <dbReference type="ARBA" id="ARBA00022737"/>
    </source>
</evidence>
<feature type="domain" description="PLD phosphodiesterase" evidence="14">
    <location>
        <begin position="389"/>
        <end position="416"/>
    </location>
</feature>
<keyword evidence="8" id="KW-0443">Lipid metabolism</keyword>
<evidence type="ECO:0000313" key="16">
    <source>
        <dbReference type="EMBL" id="QEG17682.1"/>
    </source>
</evidence>
<dbReference type="NCBIfam" id="TIGR04265">
    <property type="entry name" value="bac_cardiolipin"/>
    <property type="match status" value="1"/>
</dbReference>
<reference evidence="16 18" key="2">
    <citation type="submission" date="2019-08" db="EMBL/GenBank/DDBJ databases">
        <title>Deep-cultivation of Planctomycetes and their phenomic and genomic characterization uncovers novel biology.</title>
        <authorList>
            <person name="Wiegand S."/>
            <person name="Jogler M."/>
            <person name="Boedeker C."/>
            <person name="Pinto D."/>
            <person name="Vollmers J."/>
            <person name="Rivas-Marin E."/>
            <person name="Kohn T."/>
            <person name="Peeters S.H."/>
            <person name="Heuer A."/>
            <person name="Rast P."/>
            <person name="Oberbeckmann S."/>
            <person name="Bunk B."/>
            <person name="Jeske O."/>
            <person name="Meyerdierks A."/>
            <person name="Storesund J.E."/>
            <person name="Kallscheuer N."/>
            <person name="Luecker S."/>
            <person name="Lage O.M."/>
            <person name="Pohl T."/>
            <person name="Merkel B.J."/>
            <person name="Hornburger P."/>
            <person name="Mueller R.-W."/>
            <person name="Bruemmer F."/>
            <person name="Labrenz M."/>
            <person name="Spormann A.M."/>
            <person name="Op den Camp H."/>
            <person name="Overmann J."/>
            <person name="Amann R."/>
            <person name="Jetten M.S.M."/>
            <person name="Mascher T."/>
            <person name="Medema M.H."/>
            <person name="Devos D.P."/>
            <person name="Kaster A.-K."/>
            <person name="Ovreas L."/>
            <person name="Rohde M."/>
            <person name="Galperin M.Y."/>
            <person name="Jogler C."/>
        </authorList>
    </citation>
    <scope>NUCLEOTIDE SEQUENCE [LARGE SCALE GENOMIC DNA]</scope>
    <source>
        <strain evidence="16 18">DSM 8797</strain>
    </source>
</reference>
<dbReference type="CDD" id="cd09110">
    <property type="entry name" value="PLDc_CLS_1"/>
    <property type="match status" value="1"/>
</dbReference>
<feature type="domain" description="PLD phosphodiesterase" evidence="14">
    <location>
        <begin position="213"/>
        <end position="240"/>
    </location>
</feature>
<organism evidence="15 17">
    <name type="scientific">Gimesia maris</name>
    <dbReference type="NCBI Taxonomy" id="122"/>
    <lineage>
        <taxon>Bacteria</taxon>
        <taxon>Pseudomonadati</taxon>
        <taxon>Planctomycetota</taxon>
        <taxon>Planctomycetia</taxon>
        <taxon>Planctomycetales</taxon>
        <taxon>Planctomycetaceae</taxon>
        <taxon>Gimesia</taxon>
    </lineage>
</organism>
<evidence type="ECO:0000256" key="4">
    <source>
        <dbReference type="ARBA" id="ARBA00022679"/>
    </source>
</evidence>
<gene>
    <name evidence="15" type="primary">cls</name>
    <name evidence="16" type="synonym">clsA</name>
    <name evidence="15" type="ORF">DIT97_32505</name>
    <name evidence="16" type="ORF">GmarT_35640</name>
</gene>
<keyword evidence="7 13" id="KW-1133">Transmembrane helix</keyword>
<keyword evidence="5 13" id="KW-0812">Transmembrane</keyword>
<name>A0A3D3RHB7_9PLAN</name>
<dbReference type="Proteomes" id="UP000263642">
    <property type="component" value="Unassembled WGS sequence"/>
</dbReference>
<dbReference type="Proteomes" id="UP000322887">
    <property type="component" value="Chromosome"/>
</dbReference>
<keyword evidence="18" id="KW-1185">Reference proteome</keyword>
<dbReference type="AlphaFoldDB" id="A0A3D3RHB7"/>
<evidence type="ECO:0000256" key="2">
    <source>
        <dbReference type="ARBA" id="ARBA00022475"/>
    </source>
</evidence>